<dbReference type="OrthoDB" id="9804765at2"/>
<dbReference type="EMBL" id="LAQT01000004">
    <property type="protein sequence ID" value="KPC53891.1"/>
    <property type="molecule type" value="Genomic_DNA"/>
</dbReference>
<dbReference type="SUPFAM" id="SSF55331">
    <property type="entry name" value="Tautomerase/MIF"/>
    <property type="match status" value="1"/>
</dbReference>
<dbReference type="Gene3D" id="3.30.429.10">
    <property type="entry name" value="Macrophage Migration Inhibitory Factor"/>
    <property type="match status" value="1"/>
</dbReference>
<reference evidence="1 2" key="1">
    <citation type="submission" date="2015-07" db="EMBL/GenBank/DDBJ databases">
        <title>Draft genome sequence of the Amantichitinum ursilacus IGB-41, a new chitin-degrading bacterium.</title>
        <authorList>
            <person name="Kirstahler P."/>
            <person name="Guenther M."/>
            <person name="Grumaz C."/>
            <person name="Rupp S."/>
            <person name="Zibek S."/>
            <person name="Sohn K."/>
        </authorList>
    </citation>
    <scope>NUCLEOTIDE SEQUENCE [LARGE SCALE GENOMIC DNA]</scope>
    <source>
        <strain evidence="1 2">IGB-41</strain>
    </source>
</reference>
<dbReference type="PANTHER" id="PTHR38460">
    <property type="entry name" value="TAUTOMERASE YOLI-RELATED"/>
    <property type="match status" value="1"/>
</dbReference>
<dbReference type="Pfam" id="PF14552">
    <property type="entry name" value="Tautomerase_2"/>
    <property type="match status" value="1"/>
</dbReference>
<keyword evidence="2" id="KW-1185">Reference proteome</keyword>
<dbReference type="STRING" id="857265.WG78_07205"/>
<dbReference type="PANTHER" id="PTHR38460:SF1">
    <property type="entry name" value="TAUTOMERASE YOLI-RELATED"/>
    <property type="match status" value="1"/>
</dbReference>
<dbReference type="InterPro" id="IPR037479">
    <property type="entry name" value="Tauto_MSAD"/>
</dbReference>
<sequence>MPFAHIHLNASQPVEWLDAISSQLQTALETTFEVPANDLFQAFYRHQPGELRYHPTYLGGPRTEQFVLIHLFTGRARSNAVKQTFYARLVQLLGVTPGIAPENVMILINDMPMSNWSFGGGVSAAPQEA</sequence>
<organism evidence="1 2">
    <name type="scientific">Amantichitinum ursilacus</name>
    <dbReference type="NCBI Taxonomy" id="857265"/>
    <lineage>
        <taxon>Bacteria</taxon>
        <taxon>Pseudomonadati</taxon>
        <taxon>Pseudomonadota</taxon>
        <taxon>Betaproteobacteria</taxon>
        <taxon>Neisseriales</taxon>
        <taxon>Chitinibacteraceae</taxon>
        <taxon>Amantichitinum</taxon>
    </lineage>
</organism>
<protein>
    <submittedName>
        <fullName evidence="1">Tautomerase enzyme</fullName>
    </submittedName>
</protein>
<evidence type="ECO:0000313" key="2">
    <source>
        <dbReference type="Proteomes" id="UP000037939"/>
    </source>
</evidence>
<gene>
    <name evidence="1" type="ORF">WG78_07205</name>
</gene>
<proteinExistence type="predicted"/>
<dbReference type="RefSeq" id="WP_053937125.1">
    <property type="nucleotide sequence ID" value="NZ_LAQT01000004.1"/>
</dbReference>
<dbReference type="InterPro" id="IPR014347">
    <property type="entry name" value="Tautomerase/MIF_sf"/>
</dbReference>
<name>A0A0N0GPM9_9NEIS</name>
<evidence type="ECO:0000313" key="1">
    <source>
        <dbReference type="EMBL" id="KPC53891.1"/>
    </source>
</evidence>
<dbReference type="AlphaFoldDB" id="A0A0N0GPM9"/>
<comment type="caution">
    <text evidence="1">The sequence shown here is derived from an EMBL/GenBank/DDBJ whole genome shotgun (WGS) entry which is preliminary data.</text>
</comment>
<dbReference type="Proteomes" id="UP000037939">
    <property type="component" value="Unassembled WGS sequence"/>
</dbReference>
<accession>A0A0N0GPM9</accession>